<dbReference type="EMBL" id="QRGA01000015">
    <property type="protein sequence ID" value="RDU96256.1"/>
    <property type="molecule type" value="Genomic_DNA"/>
</dbReference>
<organism evidence="3 4">
    <name type="scientific">Trinickia dinghuensis</name>
    <dbReference type="NCBI Taxonomy" id="2291023"/>
    <lineage>
        <taxon>Bacteria</taxon>
        <taxon>Pseudomonadati</taxon>
        <taxon>Pseudomonadota</taxon>
        <taxon>Betaproteobacteria</taxon>
        <taxon>Burkholderiales</taxon>
        <taxon>Burkholderiaceae</taxon>
        <taxon>Trinickia</taxon>
    </lineage>
</organism>
<feature type="chain" id="PRO_5017544886" evidence="1">
    <location>
        <begin position="21"/>
        <end position="148"/>
    </location>
</feature>
<feature type="domain" description="DUF4440" evidence="2">
    <location>
        <begin position="32"/>
        <end position="135"/>
    </location>
</feature>
<gene>
    <name evidence="3" type="ORF">DWV00_24430</name>
</gene>
<reference evidence="3 4" key="1">
    <citation type="submission" date="2018-08" db="EMBL/GenBank/DDBJ databases">
        <title>Paraburkholderia sp. DHOM06 isolated from forest soil.</title>
        <authorList>
            <person name="Gao Z.-H."/>
            <person name="Qiu L.-H."/>
        </authorList>
    </citation>
    <scope>NUCLEOTIDE SEQUENCE [LARGE SCALE GENOMIC DNA]</scope>
    <source>
        <strain evidence="3 4">DHOM06</strain>
    </source>
</reference>
<dbReference type="AlphaFoldDB" id="A0A3D8JUD5"/>
<dbReference type="Gene3D" id="3.10.450.50">
    <property type="match status" value="1"/>
</dbReference>
<evidence type="ECO:0000259" key="2">
    <source>
        <dbReference type="Pfam" id="PF14534"/>
    </source>
</evidence>
<evidence type="ECO:0000313" key="3">
    <source>
        <dbReference type="EMBL" id="RDU96256.1"/>
    </source>
</evidence>
<comment type="caution">
    <text evidence="3">The sequence shown here is derived from an EMBL/GenBank/DDBJ whole genome shotgun (WGS) entry which is preliminary data.</text>
</comment>
<protein>
    <submittedName>
        <fullName evidence="3">Nuclear transport factor 2 family protein</fullName>
    </submittedName>
</protein>
<proteinExistence type="predicted"/>
<dbReference type="InterPro" id="IPR027843">
    <property type="entry name" value="DUF4440"/>
</dbReference>
<keyword evidence="1" id="KW-0732">Signal</keyword>
<accession>A0A3D8JUD5</accession>
<name>A0A3D8JUD5_9BURK</name>
<dbReference type="SUPFAM" id="SSF54427">
    <property type="entry name" value="NTF2-like"/>
    <property type="match status" value="1"/>
</dbReference>
<evidence type="ECO:0000313" key="4">
    <source>
        <dbReference type="Proteomes" id="UP000256838"/>
    </source>
</evidence>
<evidence type="ECO:0000256" key="1">
    <source>
        <dbReference type="SAM" id="SignalP"/>
    </source>
</evidence>
<dbReference type="Pfam" id="PF14534">
    <property type="entry name" value="DUF4440"/>
    <property type="match status" value="1"/>
</dbReference>
<keyword evidence="4" id="KW-1185">Reference proteome</keyword>
<feature type="signal peptide" evidence="1">
    <location>
        <begin position="1"/>
        <end position="20"/>
    </location>
</feature>
<dbReference type="InterPro" id="IPR032710">
    <property type="entry name" value="NTF2-like_dom_sf"/>
</dbReference>
<sequence>MAGCLSLAGVLAAASANASAQGVGDQLRPRLDTIEKAWKAQDAEAVASVYGSNAMVTGEGWTAPALGHAEIVGKVKELMGDAKSTKIVVYKAQGLGHDAALTWVTWNVEPKKAGEAPFSTRSLFVWKKKAGQWQIVADMFAMGPMSGK</sequence>
<dbReference type="Proteomes" id="UP000256838">
    <property type="component" value="Unassembled WGS sequence"/>
</dbReference>